<dbReference type="HOGENOM" id="CLU_1669333_0_0_1"/>
<name>W7HX38_9PEZI</name>
<dbReference type="OrthoDB" id="5254000at2759"/>
<dbReference type="EMBL" id="KI966441">
    <property type="protein sequence ID" value="EWC44468.1"/>
    <property type="molecule type" value="Genomic_DNA"/>
</dbReference>
<gene>
    <name evidence="1" type="ORF">DRE_06736</name>
</gene>
<evidence type="ECO:0000313" key="1">
    <source>
        <dbReference type="EMBL" id="EWC44468.1"/>
    </source>
</evidence>
<dbReference type="AlphaFoldDB" id="W7HX38"/>
<evidence type="ECO:0000313" key="2">
    <source>
        <dbReference type="Proteomes" id="UP000024837"/>
    </source>
</evidence>
<reference evidence="1 2" key="1">
    <citation type="submission" date="2013-05" db="EMBL/GenBank/DDBJ databases">
        <title>Drechslerella stenobrocha genome reveals carnivorous origination and mechanical trapping mechanism of predatory fungi.</title>
        <authorList>
            <person name="Liu X."/>
            <person name="Zhang W."/>
            <person name="Liu K."/>
        </authorList>
    </citation>
    <scope>NUCLEOTIDE SEQUENCE [LARGE SCALE GENOMIC DNA]</scope>
    <source>
        <strain evidence="1 2">248</strain>
    </source>
</reference>
<dbReference type="Proteomes" id="UP000024837">
    <property type="component" value="Unassembled WGS sequence"/>
</dbReference>
<proteinExistence type="predicted"/>
<protein>
    <submittedName>
        <fullName evidence="1">Uncharacterized protein</fullName>
    </submittedName>
</protein>
<organism evidence="1 2">
    <name type="scientific">Drechslerella stenobrocha 248</name>
    <dbReference type="NCBI Taxonomy" id="1043628"/>
    <lineage>
        <taxon>Eukaryota</taxon>
        <taxon>Fungi</taxon>
        <taxon>Dikarya</taxon>
        <taxon>Ascomycota</taxon>
        <taxon>Pezizomycotina</taxon>
        <taxon>Orbiliomycetes</taxon>
        <taxon>Orbiliales</taxon>
        <taxon>Orbiliaceae</taxon>
        <taxon>Drechslerella</taxon>
    </lineage>
</organism>
<sequence>MATWPNAAIATLMETCGEAVSNAAWNAILNIVFPCPTYLVAPEQRLDSSRPDLTVYIVGENGVFFPFEGKPAKFSWEKLGGEVLGYCIAARPDAFQGYNYGMGGNGPECIICEYDGANMRYLYIHEGELCQSDKMHVLHIFRDAAEILNVLEFVRGAHV</sequence>
<keyword evidence="2" id="KW-1185">Reference proteome</keyword>
<accession>W7HX38</accession>